<accession>A0A5A5T6V4</accession>
<sequence length="736" mass="81467">MSYDEAPQFSGYMGGPAGPHLVNPMLQHAGPAVQNGQLYMPSDMQQMPHWPDSEQTKNTEPAPSIFHGEALARDPWAERYGHWIVLAFSAAFSLFLVGMVLFGQVPGKSFSLKGISDIVQFIGETIGLLFCVRIALRLYKVSNQLQRQLMQNKTARLSPNELATVHNEAQAARRAFMAWTLLACGIALYASGQAIWTSYDIRMNSADVPFPGIYDIGFVASYPFFLVGTLFLTRRNKASVGRVRLLLDALAVIGTALTLSWFFLLSPLIASLSQSPSAGASVLSIYFPTGDLFLVAIGALLMFSPLANRSQQPVFMLLCMGLFFLAVTDSLLAFYNLSGGFNTGTLQDVLWPLSLSLIGLAAIEYPRSIAREQEQEEGMKSARMLSSSQFVPNRLTQISMTAQTIAPFILVLATCAVLLTNVARRGGTTLIEADIVALVLILIVIARQAMTLLENNRLTMQMRGELVISRRELQVTRREADEATRSAQDKQIMEDGISALRDVHARVARGDIIARAPTVAGPLLPIAISLNLMLDRISALSQRGAKYDQLAQECRALQEGIDRLGQGLAPWPANQPMPQGATELRSVYIGLSHIQRRQENQWRRVGSALESLNNLTRRIQEALNEIKGSHLFSKQTNASFERMVLDRVIREVDLLHEQQRNIITQLASSHQQQQSAMAQAATSNKRTSDMAHIIPPTLTPRPQSLPAPQQNVNAHQNSYNQRFYQSHHLEHMPLDE</sequence>
<feature type="transmembrane region" description="Helical" evidence="1">
    <location>
        <begin position="83"/>
        <end position="106"/>
    </location>
</feature>
<feature type="transmembrane region" description="Helical" evidence="1">
    <location>
        <begin position="216"/>
        <end position="233"/>
    </location>
</feature>
<evidence type="ECO:0000313" key="2">
    <source>
        <dbReference type="EMBL" id="GCF06975.1"/>
    </source>
</evidence>
<feature type="transmembrane region" description="Helical" evidence="1">
    <location>
        <begin position="315"/>
        <end position="337"/>
    </location>
</feature>
<gene>
    <name evidence="2" type="ORF">KDI_05390</name>
</gene>
<keyword evidence="1" id="KW-0472">Membrane</keyword>
<keyword evidence="1" id="KW-1133">Transmembrane helix</keyword>
<feature type="transmembrane region" description="Helical" evidence="1">
    <location>
        <begin position="285"/>
        <end position="303"/>
    </location>
</feature>
<dbReference type="EMBL" id="BIXY01000004">
    <property type="protein sequence ID" value="GCF06975.1"/>
    <property type="molecule type" value="Genomic_DNA"/>
</dbReference>
<dbReference type="OrthoDB" id="23692at2"/>
<feature type="transmembrane region" description="Helical" evidence="1">
    <location>
        <begin position="435"/>
        <end position="453"/>
    </location>
</feature>
<name>A0A5A5T6V4_9CHLR</name>
<feature type="transmembrane region" description="Helical" evidence="1">
    <location>
        <begin position="404"/>
        <end position="423"/>
    </location>
</feature>
<feature type="transmembrane region" description="Helical" evidence="1">
    <location>
        <begin position="245"/>
        <end position="265"/>
    </location>
</feature>
<feature type="transmembrane region" description="Helical" evidence="1">
    <location>
        <begin position="176"/>
        <end position="196"/>
    </location>
</feature>
<protein>
    <submittedName>
        <fullName evidence="2">Uncharacterized protein</fullName>
    </submittedName>
</protein>
<evidence type="ECO:0000256" key="1">
    <source>
        <dbReference type="SAM" id="Phobius"/>
    </source>
</evidence>
<evidence type="ECO:0000313" key="3">
    <source>
        <dbReference type="Proteomes" id="UP000322530"/>
    </source>
</evidence>
<keyword evidence="3" id="KW-1185">Reference proteome</keyword>
<feature type="transmembrane region" description="Helical" evidence="1">
    <location>
        <begin position="118"/>
        <end position="139"/>
    </location>
</feature>
<proteinExistence type="predicted"/>
<organism evidence="2 3">
    <name type="scientific">Dictyobacter arantiisoli</name>
    <dbReference type="NCBI Taxonomy" id="2014874"/>
    <lineage>
        <taxon>Bacteria</taxon>
        <taxon>Bacillati</taxon>
        <taxon>Chloroflexota</taxon>
        <taxon>Ktedonobacteria</taxon>
        <taxon>Ktedonobacterales</taxon>
        <taxon>Dictyobacteraceae</taxon>
        <taxon>Dictyobacter</taxon>
    </lineage>
</organism>
<dbReference type="Proteomes" id="UP000322530">
    <property type="component" value="Unassembled WGS sequence"/>
</dbReference>
<dbReference type="RefSeq" id="WP_149400026.1">
    <property type="nucleotide sequence ID" value="NZ_BIXY01000004.1"/>
</dbReference>
<comment type="caution">
    <text evidence="2">The sequence shown here is derived from an EMBL/GenBank/DDBJ whole genome shotgun (WGS) entry which is preliminary data.</text>
</comment>
<dbReference type="AlphaFoldDB" id="A0A5A5T6V4"/>
<keyword evidence="1" id="KW-0812">Transmembrane</keyword>
<reference evidence="2 3" key="1">
    <citation type="submission" date="2019-01" db="EMBL/GenBank/DDBJ databases">
        <title>Draft genome sequence of Dictyobacter sp. Uno17.</title>
        <authorList>
            <person name="Wang C.M."/>
            <person name="Zheng Y."/>
            <person name="Sakai Y."/>
            <person name="Abe K."/>
            <person name="Yokota A."/>
            <person name="Yabe S."/>
        </authorList>
    </citation>
    <scope>NUCLEOTIDE SEQUENCE [LARGE SCALE GENOMIC DNA]</scope>
    <source>
        <strain evidence="2 3">Uno17</strain>
    </source>
</reference>